<dbReference type="NCBIfam" id="TIGR01068">
    <property type="entry name" value="thioredoxin"/>
    <property type="match status" value="1"/>
</dbReference>
<gene>
    <name evidence="12" type="primary">trxA</name>
    <name evidence="12" type="ORF">CLOSPI_00463</name>
</gene>
<dbReference type="PANTHER" id="PTHR45663:SF11">
    <property type="entry name" value="GEO12009P1"/>
    <property type="match status" value="1"/>
</dbReference>
<dbReference type="HOGENOM" id="CLU_090389_10_4_9"/>
<feature type="active site" description="Nucleophile" evidence="9">
    <location>
        <position position="30"/>
    </location>
</feature>
<accession>B1BZT6</accession>
<keyword evidence="5 10" id="KW-1015">Disulfide bond</keyword>
<dbReference type="InterPro" id="IPR013766">
    <property type="entry name" value="Thioredoxin_domain"/>
</dbReference>
<dbReference type="Proteomes" id="UP000004910">
    <property type="component" value="Unassembled WGS sequence"/>
</dbReference>
<dbReference type="CDD" id="cd02947">
    <property type="entry name" value="TRX_family"/>
    <property type="match status" value="1"/>
</dbReference>
<evidence type="ECO:0000256" key="4">
    <source>
        <dbReference type="ARBA" id="ARBA00022982"/>
    </source>
</evidence>
<organism evidence="12 13">
    <name type="scientific">Thomasclavelia spiroformis DSM 1552</name>
    <dbReference type="NCBI Taxonomy" id="428126"/>
    <lineage>
        <taxon>Bacteria</taxon>
        <taxon>Bacillati</taxon>
        <taxon>Bacillota</taxon>
        <taxon>Erysipelotrichia</taxon>
        <taxon>Erysipelotrichales</taxon>
        <taxon>Coprobacillaceae</taxon>
        <taxon>Thomasclavelia</taxon>
    </lineage>
</organism>
<feature type="domain" description="Thioredoxin" evidence="11">
    <location>
        <begin position="1"/>
        <end position="104"/>
    </location>
</feature>
<dbReference type="PRINTS" id="PR00421">
    <property type="entry name" value="THIOREDOXIN"/>
</dbReference>
<dbReference type="AlphaFoldDB" id="B1BZT6"/>
<feature type="active site" description="Nucleophile" evidence="9">
    <location>
        <position position="33"/>
    </location>
</feature>
<dbReference type="GO" id="GO:0005737">
    <property type="term" value="C:cytoplasm"/>
    <property type="evidence" value="ECO:0007669"/>
    <property type="project" value="TreeGrafter"/>
</dbReference>
<dbReference type="SUPFAM" id="SSF52833">
    <property type="entry name" value="Thioredoxin-like"/>
    <property type="match status" value="1"/>
</dbReference>
<reference evidence="12" key="1">
    <citation type="submission" date="2008-02" db="EMBL/GenBank/DDBJ databases">
        <authorList>
            <person name="Fulton L."/>
            <person name="Clifton S."/>
            <person name="Fulton B."/>
            <person name="Xu J."/>
            <person name="Minx P."/>
            <person name="Pepin K.H."/>
            <person name="Johnson M."/>
            <person name="Thiruvilangam P."/>
            <person name="Bhonagiri V."/>
            <person name="Nash W.E."/>
            <person name="Mardis E.R."/>
            <person name="Wilson R.K."/>
        </authorList>
    </citation>
    <scope>NUCLEOTIDE SEQUENCE [LARGE SCALE GENOMIC DNA]</scope>
    <source>
        <strain evidence="12">DSM 1552</strain>
    </source>
</reference>
<dbReference type="FunFam" id="3.40.30.10:FF:000001">
    <property type="entry name" value="Thioredoxin"/>
    <property type="match status" value="1"/>
</dbReference>
<dbReference type="GO" id="GO:0015035">
    <property type="term" value="F:protein-disulfide reductase activity"/>
    <property type="evidence" value="ECO:0007669"/>
    <property type="project" value="UniProtKB-UniRule"/>
</dbReference>
<keyword evidence="3" id="KW-0813">Transport</keyword>
<dbReference type="eggNOG" id="COG3118">
    <property type="taxonomic scope" value="Bacteria"/>
</dbReference>
<evidence type="ECO:0000256" key="3">
    <source>
        <dbReference type="ARBA" id="ARBA00022448"/>
    </source>
</evidence>
<dbReference type="EMBL" id="ABIK02000004">
    <property type="protein sequence ID" value="EDS75933.1"/>
    <property type="molecule type" value="Genomic_DNA"/>
</dbReference>
<feature type="site" description="Contributes to redox potential value" evidence="9">
    <location>
        <position position="32"/>
    </location>
</feature>
<evidence type="ECO:0000256" key="2">
    <source>
        <dbReference type="ARBA" id="ARBA00020570"/>
    </source>
</evidence>
<dbReference type="PROSITE" id="PS51352">
    <property type="entry name" value="THIOREDOXIN_2"/>
    <property type="match status" value="1"/>
</dbReference>
<dbReference type="InterPro" id="IPR036249">
    <property type="entry name" value="Thioredoxin-like_sf"/>
</dbReference>
<feature type="site" description="Deprotonates C-terminal active site Cys" evidence="9">
    <location>
        <position position="24"/>
    </location>
</feature>
<evidence type="ECO:0000256" key="7">
    <source>
        <dbReference type="NCBIfam" id="TIGR01068"/>
    </source>
</evidence>
<name>B1BZT6_9FIRM</name>
<reference evidence="12" key="2">
    <citation type="submission" date="2014-06" db="EMBL/GenBank/DDBJ databases">
        <title>Draft genome sequence of Clostridium spiroforme (DSM 1552).</title>
        <authorList>
            <person name="Sudarsanam P."/>
            <person name="Ley R."/>
            <person name="Guruge J."/>
            <person name="Turnbaugh P.J."/>
            <person name="Mahowald M."/>
            <person name="Liep D."/>
            <person name="Gordon J."/>
        </authorList>
    </citation>
    <scope>NUCLEOTIDE SEQUENCE</scope>
    <source>
        <strain evidence="12">DSM 1552</strain>
    </source>
</reference>
<protein>
    <recommendedName>
        <fullName evidence="2 7">Thioredoxin</fullName>
    </recommendedName>
</protein>
<evidence type="ECO:0000256" key="9">
    <source>
        <dbReference type="PIRSR" id="PIRSR000077-1"/>
    </source>
</evidence>
<dbReference type="InterPro" id="IPR017937">
    <property type="entry name" value="Thioredoxin_CS"/>
</dbReference>
<feature type="site" description="Contributes to redox potential value" evidence="9">
    <location>
        <position position="31"/>
    </location>
</feature>
<dbReference type="PANTHER" id="PTHR45663">
    <property type="entry name" value="GEO12009P1"/>
    <property type="match status" value="1"/>
</dbReference>
<evidence type="ECO:0000313" key="13">
    <source>
        <dbReference type="Proteomes" id="UP000004910"/>
    </source>
</evidence>
<evidence type="ECO:0000256" key="5">
    <source>
        <dbReference type="ARBA" id="ARBA00023157"/>
    </source>
</evidence>
<dbReference type="STRING" id="428126.CLOSPI_00463"/>
<keyword evidence="6 10" id="KW-0676">Redox-active center</keyword>
<dbReference type="PROSITE" id="PS00194">
    <property type="entry name" value="THIOREDOXIN_1"/>
    <property type="match status" value="1"/>
</dbReference>
<evidence type="ECO:0000256" key="10">
    <source>
        <dbReference type="PIRSR" id="PIRSR000077-4"/>
    </source>
</evidence>
<comment type="caution">
    <text evidence="12">The sequence shown here is derived from an EMBL/GenBank/DDBJ whole genome shotgun (WGS) entry which is preliminary data.</text>
</comment>
<dbReference type="Gene3D" id="3.40.30.10">
    <property type="entry name" value="Glutaredoxin"/>
    <property type="match status" value="1"/>
</dbReference>
<sequence length="104" mass="11356">MNEMKILNSSEFDNAIASGVVLVDFYADWCGPCKMLAPVLEGLSEKMDKVTFYKVNVDASSDLAGCYGIQAIPNLVIFKDGKAVDQITGFVPEGEIVSRLEKVF</sequence>
<keyword evidence="13" id="KW-1185">Reference proteome</keyword>
<proteinExistence type="inferred from homology"/>
<feature type="disulfide bond" description="Redox-active" evidence="10">
    <location>
        <begin position="30"/>
        <end position="33"/>
    </location>
</feature>
<evidence type="ECO:0000256" key="8">
    <source>
        <dbReference type="PIRNR" id="PIRNR000077"/>
    </source>
</evidence>
<dbReference type="Pfam" id="PF00085">
    <property type="entry name" value="Thioredoxin"/>
    <property type="match status" value="1"/>
</dbReference>
<evidence type="ECO:0000256" key="1">
    <source>
        <dbReference type="ARBA" id="ARBA00008987"/>
    </source>
</evidence>
<comment type="similarity">
    <text evidence="1 8">Belongs to the thioredoxin family.</text>
</comment>
<dbReference type="PIRSF" id="PIRSF000077">
    <property type="entry name" value="Thioredoxin"/>
    <property type="match status" value="1"/>
</dbReference>
<dbReference type="InterPro" id="IPR005746">
    <property type="entry name" value="Thioredoxin"/>
</dbReference>
<evidence type="ECO:0000259" key="11">
    <source>
        <dbReference type="PROSITE" id="PS51352"/>
    </source>
</evidence>
<evidence type="ECO:0000313" key="12">
    <source>
        <dbReference type="EMBL" id="EDS75933.1"/>
    </source>
</evidence>
<keyword evidence="4" id="KW-0249">Electron transport</keyword>
<evidence type="ECO:0000256" key="6">
    <source>
        <dbReference type="ARBA" id="ARBA00023284"/>
    </source>
</evidence>